<gene>
    <name evidence="2" type="ORF">H5V44_08695</name>
</gene>
<organism evidence="2 3">
    <name type="scientific">Halobellus ruber</name>
    <dbReference type="NCBI Taxonomy" id="2761102"/>
    <lineage>
        <taxon>Archaea</taxon>
        <taxon>Methanobacteriati</taxon>
        <taxon>Methanobacteriota</taxon>
        <taxon>Stenosarchaea group</taxon>
        <taxon>Halobacteria</taxon>
        <taxon>Halobacteriales</taxon>
        <taxon>Haloferacaceae</taxon>
        <taxon>Halobellus</taxon>
    </lineage>
</organism>
<protein>
    <submittedName>
        <fullName evidence="2">GNAT family N-acetyltransferase</fullName>
    </submittedName>
</protein>
<dbReference type="GO" id="GO:0016747">
    <property type="term" value="F:acyltransferase activity, transferring groups other than amino-acyl groups"/>
    <property type="evidence" value="ECO:0007669"/>
    <property type="project" value="InterPro"/>
</dbReference>
<evidence type="ECO:0000313" key="3">
    <source>
        <dbReference type="Proteomes" id="UP000546257"/>
    </source>
</evidence>
<evidence type="ECO:0000259" key="1">
    <source>
        <dbReference type="PROSITE" id="PS51186"/>
    </source>
</evidence>
<reference evidence="2 3" key="1">
    <citation type="submission" date="2020-08" db="EMBL/GenBank/DDBJ databases">
        <authorList>
            <person name="Seo M.-J."/>
        </authorList>
    </citation>
    <scope>NUCLEOTIDE SEQUENCE [LARGE SCALE GENOMIC DNA]</scope>
    <source>
        <strain evidence="2 3">MBLA0160</strain>
    </source>
</reference>
<comment type="caution">
    <text evidence="2">The sequence shown here is derived from an EMBL/GenBank/DDBJ whole genome shotgun (WGS) entry which is preliminary data.</text>
</comment>
<sequence>MGIRTRHATEADGEEILELWHGFTAYLSQFDERYEHSDQADERWLQYFENQLVDSKYGTVLLAEDDENDEFLGVLEARVMGDHPIFRLANHGYINGMYVREEHRRKGIASRLLDAAAEWFTEEPRDVGFYRIDVLAGEEDAAAMLESHGLEPVEYVYEQRL</sequence>
<dbReference type="EMBL" id="JACKXD010000003">
    <property type="protein sequence ID" value="MBB6646365.1"/>
    <property type="molecule type" value="Genomic_DNA"/>
</dbReference>
<dbReference type="AlphaFoldDB" id="A0A7J9SHC6"/>
<feature type="domain" description="N-acetyltransferase" evidence="1">
    <location>
        <begin position="3"/>
        <end position="161"/>
    </location>
</feature>
<dbReference type="RefSeq" id="WP_185192749.1">
    <property type="nucleotide sequence ID" value="NZ_JACKXD010000003.1"/>
</dbReference>
<dbReference type="SUPFAM" id="SSF55729">
    <property type="entry name" value="Acyl-CoA N-acyltransferases (Nat)"/>
    <property type="match status" value="1"/>
</dbReference>
<keyword evidence="2" id="KW-0808">Transferase</keyword>
<evidence type="ECO:0000313" key="2">
    <source>
        <dbReference type="EMBL" id="MBB6646365.1"/>
    </source>
</evidence>
<dbReference type="InterPro" id="IPR016181">
    <property type="entry name" value="Acyl_CoA_acyltransferase"/>
</dbReference>
<dbReference type="InterPro" id="IPR000182">
    <property type="entry name" value="GNAT_dom"/>
</dbReference>
<keyword evidence="3" id="KW-1185">Reference proteome</keyword>
<dbReference type="PROSITE" id="PS51186">
    <property type="entry name" value="GNAT"/>
    <property type="match status" value="1"/>
</dbReference>
<accession>A0A7J9SHC6</accession>
<dbReference type="Proteomes" id="UP000546257">
    <property type="component" value="Unassembled WGS sequence"/>
</dbReference>
<dbReference type="Pfam" id="PF00583">
    <property type="entry name" value="Acetyltransf_1"/>
    <property type="match status" value="1"/>
</dbReference>
<dbReference type="CDD" id="cd04301">
    <property type="entry name" value="NAT_SF"/>
    <property type="match status" value="1"/>
</dbReference>
<dbReference type="Gene3D" id="3.40.630.30">
    <property type="match status" value="1"/>
</dbReference>
<proteinExistence type="predicted"/>
<name>A0A7J9SHC6_9EURY</name>